<dbReference type="InterPro" id="IPR051159">
    <property type="entry name" value="Hexapeptide_acetyltransf"/>
</dbReference>
<reference evidence="6" key="1">
    <citation type="submission" date="2015-05" db="EMBL/GenBank/DDBJ databases">
        <authorList>
            <consortium name="Pathogen Informatics"/>
        </authorList>
    </citation>
    <scope>NUCLEOTIDE SEQUENCE [LARGE SCALE GENOMIC DNA]</scope>
    <source>
        <strain evidence="6">L1-83</strain>
    </source>
</reference>
<name>A0A0M6WNC7_9FIRM</name>
<sequence>MTEKEKMTAGKIYDPSDEELVKLRTKAHRLSKEYNELLETDEKRSEILKEMGIIGDSFYLQGPVQFDYGCLTSIGANSYANFNFTCVDCCPVTIGANVFMGPNESLLTPMHPLRWQDRNQYQKQNGTLTDKEYARPITIGDNCWIAGNVTICGGVTIGEGCVIGAGSVVTRDIPANSLAVGVPCRVIREITEEDALENHPELF</sequence>
<feature type="domain" description="Maltose/galactoside acetyltransferase" evidence="4">
    <location>
        <begin position="4"/>
        <end position="56"/>
    </location>
</feature>
<keyword evidence="2" id="KW-0808">Transferase</keyword>
<keyword evidence="3" id="KW-0012">Acyltransferase</keyword>
<dbReference type="CDD" id="cd03357">
    <property type="entry name" value="LbH_MAT_GAT"/>
    <property type="match status" value="1"/>
</dbReference>
<dbReference type="EMBL" id="CVRS01000071">
    <property type="protein sequence ID" value="CRL38359.1"/>
    <property type="molecule type" value="Genomic_DNA"/>
</dbReference>
<comment type="similarity">
    <text evidence="1">Belongs to the transferase hexapeptide repeat family.</text>
</comment>
<evidence type="ECO:0000259" key="4">
    <source>
        <dbReference type="SMART" id="SM01266"/>
    </source>
</evidence>
<dbReference type="Gene3D" id="2.160.10.10">
    <property type="entry name" value="Hexapeptide repeat proteins"/>
    <property type="match status" value="1"/>
</dbReference>
<dbReference type="InterPro" id="IPR011004">
    <property type="entry name" value="Trimer_LpxA-like_sf"/>
</dbReference>
<gene>
    <name evidence="5" type="ORF">RIL183_22301</name>
</gene>
<evidence type="ECO:0000256" key="3">
    <source>
        <dbReference type="ARBA" id="ARBA00023315"/>
    </source>
</evidence>
<dbReference type="Proteomes" id="UP000049828">
    <property type="component" value="Unassembled WGS sequence"/>
</dbReference>
<dbReference type="InterPro" id="IPR024688">
    <property type="entry name" value="Mac_dom"/>
</dbReference>
<evidence type="ECO:0000313" key="6">
    <source>
        <dbReference type="Proteomes" id="UP000049828"/>
    </source>
</evidence>
<evidence type="ECO:0000313" key="5">
    <source>
        <dbReference type="EMBL" id="CRL38359.1"/>
    </source>
</evidence>
<dbReference type="SMART" id="SM01266">
    <property type="entry name" value="Mac"/>
    <property type="match status" value="1"/>
</dbReference>
<dbReference type="InterPro" id="IPR001451">
    <property type="entry name" value="Hexapep"/>
</dbReference>
<dbReference type="OrthoDB" id="9801697at2"/>
<dbReference type="FunFam" id="2.160.10.10:FF:000025">
    <property type="entry name" value="Hexapeptide-repeat containing-acetyltransferase"/>
    <property type="match status" value="1"/>
</dbReference>
<dbReference type="PANTHER" id="PTHR23416:SF23">
    <property type="entry name" value="ACETYLTRANSFERASE C18B11.09C-RELATED"/>
    <property type="match status" value="1"/>
</dbReference>
<evidence type="ECO:0000256" key="1">
    <source>
        <dbReference type="ARBA" id="ARBA00007274"/>
    </source>
</evidence>
<dbReference type="AlphaFoldDB" id="A0A0M6WNC7"/>
<dbReference type="Pfam" id="PF12464">
    <property type="entry name" value="Mac"/>
    <property type="match status" value="1"/>
</dbReference>
<dbReference type="GO" id="GO:0016407">
    <property type="term" value="F:acetyltransferase activity"/>
    <property type="evidence" value="ECO:0007669"/>
    <property type="project" value="InterPro"/>
</dbReference>
<dbReference type="Pfam" id="PF00132">
    <property type="entry name" value="Hexapep"/>
    <property type="match status" value="1"/>
</dbReference>
<dbReference type="PANTHER" id="PTHR23416">
    <property type="entry name" value="SIALIC ACID SYNTHASE-RELATED"/>
    <property type="match status" value="1"/>
</dbReference>
<dbReference type="SUPFAM" id="SSF51161">
    <property type="entry name" value="Trimeric LpxA-like enzymes"/>
    <property type="match status" value="1"/>
</dbReference>
<protein>
    <recommendedName>
        <fullName evidence="4">Maltose/galactoside acetyltransferase domain-containing protein</fullName>
    </recommendedName>
</protein>
<evidence type="ECO:0000256" key="2">
    <source>
        <dbReference type="ARBA" id="ARBA00022679"/>
    </source>
</evidence>
<organism evidence="5 6">
    <name type="scientific">Roseburia inulinivorans</name>
    <dbReference type="NCBI Taxonomy" id="360807"/>
    <lineage>
        <taxon>Bacteria</taxon>
        <taxon>Bacillati</taxon>
        <taxon>Bacillota</taxon>
        <taxon>Clostridia</taxon>
        <taxon>Lachnospirales</taxon>
        <taxon>Lachnospiraceae</taxon>
        <taxon>Roseburia</taxon>
    </lineage>
</organism>
<accession>A0A0M6WNC7</accession>
<dbReference type="RefSeq" id="WP_055039712.1">
    <property type="nucleotide sequence ID" value="NZ_CVRS01000071.1"/>
</dbReference>
<dbReference type="GO" id="GO:0008374">
    <property type="term" value="F:O-acyltransferase activity"/>
    <property type="evidence" value="ECO:0007669"/>
    <property type="project" value="TreeGrafter"/>
</dbReference>
<keyword evidence="6" id="KW-1185">Reference proteome</keyword>
<proteinExistence type="inferred from homology"/>